<keyword evidence="1" id="KW-0472">Membrane</keyword>
<gene>
    <name evidence="3" type="ORF">LKD47_12790</name>
    <name evidence="4" type="ORF">OCV43_00960</name>
</gene>
<keyword evidence="1" id="KW-0812">Transmembrane</keyword>
<keyword evidence="6" id="KW-1185">Reference proteome</keyword>
<reference evidence="4 6" key="1">
    <citation type="journal article" date="2021" name="ISME Commun">
        <title>Automated analysis of genomic sequences facilitates high-throughput and comprehensive description of bacteria.</title>
        <authorList>
            <person name="Hitch T.C.A."/>
        </authorList>
    </citation>
    <scope>NUCLEOTIDE SEQUENCE [LARGE SCALE GENOMIC DNA]</scope>
    <source>
        <strain evidence="4 6">Sanger_19</strain>
    </source>
</reference>
<feature type="transmembrane region" description="Helical" evidence="1">
    <location>
        <begin position="79"/>
        <end position="100"/>
    </location>
</feature>
<dbReference type="EMBL" id="JAOQKI010000001">
    <property type="protein sequence ID" value="MCU6715843.1"/>
    <property type="molecule type" value="Genomic_DNA"/>
</dbReference>
<name>A0AAW4WEG3_9FIRM</name>
<dbReference type="Proteomes" id="UP001209666">
    <property type="component" value="Unassembled WGS sequence"/>
</dbReference>
<evidence type="ECO:0000259" key="2">
    <source>
        <dbReference type="Pfam" id="PF13490"/>
    </source>
</evidence>
<evidence type="ECO:0000313" key="5">
    <source>
        <dbReference type="Proteomes" id="UP001198893"/>
    </source>
</evidence>
<comment type="caution">
    <text evidence="3">The sequence shown here is derived from an EMBL/GenBank/DDBJ whole genome shotgun (WGS) entry which is preliminary data.</text>
</comment>
<dbReference type="InterPro" id="IPR027383">
    <property type="entry name" value="Znf_put"/>
</dbReference>
<accession>A0AAW4WEG3</accession>
<protein>
    <submittedName>
        <fullName evidence="3">Zf-HC2 domain-containing protein</fullName>
    </submittedName>
</protein>
<dbReference type="Proteomes" id="UP001198893">
    <property type="component" value="Unassembled WGS sequence"/>
</dbReference>
<evidence type="ECO:0000256" key="1">
    <source>
        <dbReference type="SAM" id="Phobius"/>
    </source>
</evidence>
<evidence type="ECO:0000313" key="4">
    <source>
        <dbReference type="EMBL" id="MCU6715843.1"/>
    </source>
</evidence>
<organism evidence="3 5">
    <name type="scientific">Roseburia amylophila</name>
    <dbReference type="NCBI Taxonomy" id="2981794"/>
    <lineage>
        <taxon>Bacteria</taxon>
        <taxon>Bacillati</taxon>
        <taxon>Bacillota</taxon>
        <taxon>Clostridia</taxon>
        <taxon>Lachnospirales</taxon>
        <taxon>Lachnospiraceae</taxon>
        <taxon>Roseburia</taxon>
    </lineage>
</organism>
<dbReference type="RefSeq" id="WP_022242948.1">
    <property type="nucleotide sequence ID" value="NZ_JAJEQW010000016.1"/>
</dbReference>
<dbReference type="AlphaFoldDB" id="A0AAW4WEG3"/>
<keyword evidence="1" id="KW-1133">Transmembrane helix</keyword>
<dbReference type="EMBL" id="JAJEQW010000016">
    <property type="protein sequence ID" value="MCC2243156.1"/>
    <property type="molecule type" value="Genomic_DNA"/>
</dbReference>
<reference evidence="4" key="3">
    <citation type="submission" date="2022-09" db="EMBL/GenBank/DDBJ databases">
        <authorList>
            <person name="Hitch T.C.A."/>
        </authorList>
    </citation>
    <scope>NUCLEOTIDE SEQUENCE</scope>
    <source>
        <strain evidence="4">Sanger_19</strain>
    </source>
</reference>
<reference evidence="3" key="2">
    <citation type="submission" date="2021-10" db="EMBL/GenBank/DDBJ databases">
        <title>Anaerobic single-cell dispensing facilitates the cultivation of human gut bacteria.</title>
        <authorList>
            <person name="Afrizal A."/>
        </authorList>
    </citation>
    <scope>NUCLEOTIDE SEQUENCE</scope>
    <source>
        <strain evidence="3">CLA-AA-H204</strain>
    </source>
</reference>
<evidence type="ECO:0000313" key="3">
    <source>
        <dbReference type="EMBL" id="MCC2243156.1"/>
    </source>
</evidence>
<proteinExistence type="predicted"/>
<feature type="domain" description="Putative zinc-finger" evidence="2">
    <location>
        <begin position="6"/>
        <end position="39"/>
    </location>
</feature>
<evidence type="ECO:0000313" key="6">
    <source>
        <dbReference type="Proteomes" id="UP001209666"/>
    </source>
</evidence>
<dbReference type="Pfam" id="PF13490">
    <property type="entry name" value="zf-HC2"/>
    <property type="match status" value="1"/>
</dbReference>
<sequence length="206" mass="22968">MTRISCEVARDLLPLYCDDVCSQESRILIDEHLKNCSDCDALLKKMKMECSASTEQEMHDEEFVKAMASGWKKSVKNGFVKGVLATLILCLCLVGGYWGLTRWILTSVPSANIQANVVSVTDEHVKIILEATDGKKVLTNAMVVEDSGKLYLLEKRGVIATQTGDGENWAATYTLPKIQKTEDGESIHIKEIYYGTENDNILIWSE</sequence>